<accession>A0ABR4NDE6</accession>
<keyword evidence="2" id="KW-1185">Reference proteome</keyword>
<name>A0ABR4NDE6_9FUNG</name>
<dbReference type="EMBL" id="JADGIZ020000010">
    <property type="protein sequence ID" value="KAL2917504.1"/>
    <property type="molecule type" value="Genomic_DNA"/>
</dbReference>
<sequence>MPAIMACMRDDIKEIRSSALSLLARVADVAPLALLPFIEQISDYLIMALRLERMPEARRGSAVVISALIRSLGADAPTVLTMPRILAFQKQLRMTRDGDEDALLRQHAQVALQDIADCLVL</sequence>
<dbReference type="Proteomes" id="UP001527925">
    <property type="component" value="Unassembled WGS sequence"/>
</dbReference>
<dbReference type="PANTHER" id="PTHR20959">
    <property type="entry name" value="TRANSPORT AND GOLGI ORGANIZATION PROTEIN 6 FAMILY MEMBER"/>
    <property type="match status" value="1"/>
</dbReference>
<dbReference type="InterPro" id="IPR039600">
    <property type="entry name" value="TANGO6/Rtp1"/>
</dbReference>
<dbReference type="InterPro" id="IPR016024">
    <property type="entry name" value="ARM-type_fold"/>
</dbReference>
<dbReference type="SUPFAM" id="SSF48371">
    <property type="entry name" value="ARM repeat"/>
    <property type="match status" value="1"/>
</dbReference>
<reference evidence="1 2" key="1">
    <citation type="submission" date="2023-09" db="EMBL/GenBank/DDBJ databases">
        <title>Pangenome analysis of Batrachochytrium dendrobatidis and related Chytrids.</title>
        <authorList>
            <person name="Yacoub M.N."/>
            <person name="Stajich J.E."/>
            <person name="James T.Y."/>
        </authorList>
    </citation>
    <scope>NUCLEOTIDE SEQUENCE [LARGE SCALE GENOMIC DNA]</scope>
    <source>
        <strain evidence="1 2">JEL0888</strain>
    </source>
</reference>
<proteinExistence type="predicted"/>
<gene>
    <name evidence="1" type="ORF">HK105_202785</name>
</gene>
<dbReference type="PANTHER" id="PTHR20959:SF1">
    <property type="entry name" value="TRANSPORT AND GOLGI ORGANIZATION PROTEIN 6 HOMOLOG"/>
    <property type="match status" value="1"/>
</dbReference>
<organism evidence="1 2">
    <name type="scientific">Polyrhizophydium stewartii</name>
    <dbReference type="NCBI Taxonomy" id="2732419"/>
    <lineage>
        <taxon>Eukaryota</taxon>
        <taxon>Fungi</taxon>
        <taxon>Fungi incertae sedis</taxon>
        <taxon>Chytridiomycota</taxon>
        <taxon>Chytridiomycota incertae sedis</taxon>
        <taxon>Chytridiomycetes</taxon>
        <taxon>Rhizophydiales</taxon>
        <taxon>Rhizophydiales incertae sedis</taxon>
        <taxon>Polyrhizophydium</taxon>
    </lineage>
</organism>
<dbReference type="InterPro" id="IPR011989">
    <property type="entry name" value="ARM-like"/>
</dbReference>
<dbReference type="Gene3D" id="1.25.10.10">
    <property type="entry name" value="Leucine-rich Repeat Variant"/>
    <property type="match status" value="1"/>
</dbReference>
<comment type="caution">
    <text evidence="1">The sequence shown here is derived from an EMBL/GenBank/DDBJ whole genome shotgun (WGS) entry which is preliminary data.</text>
</comment>
<evidence type="ECO:0000313" key="2">
    <source>
        <dbReference type="Proteomes" id="UP001527925"/>
    </source>
</evidence>
<evidence type="ECO:0000313" key="1">
    <source>
        <dbReference type="EMBL" id="KAL2917504.1"/>
    </source>
</evidence>
<protein>
    <submittedName>
        <fullName evidence="1">Uncharacterized protein</fullName>
    </submittedName>
</protein>